<sequence length="168" mass="16267">MSLPLIPIISALAAGGTLVPHAAGGMIVTSAAGYVAGTYLSTAAIGSLLAAGTTALGAGALYLSGIAGSVIGSAGIFGTTVGATGVTGALMSAGIISSTPIWVPVAVGGAAIGGAAGLGYGGYRLFKLKQKVATTGSGDEAQFTETEAKIVEQVIKRLVNKEKSNDQV</sequence>
<organism evidence="2 3">
    <name type="scientific">Aromatoleum evansii</name>
    <name type="common">Azoarcus evansii</name>
    <dbReference type="NCBI Taxonomy" id="59406"/>
    <lineage>
        <taxon>Bacteria</taxon>
        <taxon>Pseudomonadati</taxon>
        <taxon>Pseudomonadota</taxon>
        <taxon>Betaproteobacteria</taxon>
        <taxon>Rhodocyclales</taxon>
        <taxon>Rhodocyclaceae</taxon>
        <taxon>Aromatoleum</taxon>
    </lineage>
</organism>
<feature type="transmembrane region" description="Helical" evidence="1">
    <location>
        <begin position="42"/>
        <end position="63"/>
    </location>
</feature>
<reference evidence="2 3" key="1">
    <citation type="submission" date="2023-12" db="EMBL/GenBank/DDBJ databases">
        <title>A. evansii MAY27, complete genome.</title>
        <authorList>
            <person name="Wang Y."/>
        </authorList>
    </citation>
    <scope>NUCLEOTIDE SEQUENCE [LARGE SCALE GENOMIC DNA]</scope>
    <source>
        <strain evidence="2 3">MAY27</strain>
    </source>
</reference>
<evidence type="ECO:0000313" key="2">
    <source>
        <dbReference type="EMBL" id="WRL45076.1"/>
    </source>
</evidence>
<name>A0ABZ1AGR9_AROEV</name>
<keyword evidence="1" id="KW-0812">Transmembrane</keyword>
<feature type="transmembrane region" description="Helical" evidence="1">
    <location>
        <begin position="70"/>
        <end position="95"/>
    </location>
</feature>
<dbReference type="RefSeq" id="WP_407278306.1">
    <property type="nucleotide sequence ID" value="NZ_CP141259.1"/>
</dbReference>
<dbReference type="EMBL" id="CP141259">
    <property type="protein sequence ID" value="WRL45076.1"/>
    <property type="molecule type" value="Genomic_DNA"/>
</dbReference>
<keyword evidence="1" id="KW-0472">Membrane</keyword>
<proteinExistence type="predicted"/>
<evidence type="ECO:0000256" key="1">
    <source>
        <dbReference type="SAM" id="Phobius"/>
    </source>
</evidence>
<keyword evidence="3" id="KW-1185">Reference proteome</keyword>
<gene>
    <name evidence="2" type="ORF">U5817_17945</name>
</gene>
<protein>
    <recommendedName>
        <fullName evidence="4">Transmembrane protein</fullName>
    </recommendedName>
</protein>
<accession>A0ABZ1AGR9</accession>
<feature type="transmembrane region" description="Helical" evidence="1">
    <location>
        <begin position="101"/>
        <end position="121"/>
    </location>
</feature>
<keyword evidence="1" id="KW-1133">Transmembrane helix</keyword>
<dbReference type="Proteomes" id="UP001626593">
    <property type="component" value="Chromosome"/>
</dbReference>
<evidence type="ECO:0000313" key="3">
    <source>
        <dbReference type="Proteomes" id="UP001626593"/>
    </source>
</evidence>
<evidence type="ECO:0008006" key="4">
    <source>
        <dbReference type="Google" id="ProtNLM"/>
    </source>
</evidence>